<name>A0A8J2RAL7_9CRUS</name>
<sequence length="141" mass="15868">MSYMDKVMQSKSAMNWLMIPGKSDNEEPLYFCKATGKFYDKDGVLSIKQFNSDESESGSVPEGPFGRYPHFWRQLLMSSWKPPKPQSWTELATLYASKQSPGSWESDSEEEIAVPKRSEEITKTKQTADIVSSSPSNGPSL</sequence>
<keyword evidence="3" id="KW-1185">Reference proteome</keyword>
<evidence type="ECO:0000313" key="2">
    <source>
        <dbReference type="EMBL" id="CAH0098426.1"/>
    </source>
</evidence>
<dbReference type="OrthoDB" id="6351210at2759"/>
<evidence type="ECO:0000313" key="3">
    <source>
        <dbReference type="Proteomes" id="UP000789390"/>
    </source>
</evidence>
<proteinExistence type="predicted"/>
<evidence type="ECO:0000256" key="1">
    <source>
        <dbReference type="SAM" id="MobiDB-lite"/>
    </source>
</evidence>
<feature type="region of interest" description="Disordered" evidence="1">
    <location>
        <begin position="98"/>
        <end position="141"/>
    </location>
</feature>
<organism evidence="2 3">
    <name type="scientific">Daphnia galeata</name>
    <dbReference type="NCBI Taxonomy" id="27404"/>
    <lineage>
        <taxon>Eukaryota</taxon>
        <taxon>Metazoa</taxon>
        <taxon>Ecdysozoa</taxon>
        <taxon>Arthropoda</taxon>
        <taxon>Crustacea</taxon>
        <taxon>Branchiopoda</taxon>
        <taxon>Diplostraca</taxon>
        <taxon>Cladocera</taxon>
        <taxon>Anomopoda</taxon>
        <taxon>Daphniidae</taxon>
        <taxon>Daphnia</taxon>
    </lineage>
</organism>
<dbReference type="EMBL" id="CAKKLH010000002">
    <property type="protein sequence ID" value="CAH0098426.1"/>
    <property type="molecule type" value="Genomic_DNA"/>
</dbReference>
<comment type="caution">
    <text evidence="2">The sequence shown here is derived from an EMBL/GenBank/DDBJ whole genome shotgun (WGS) entry which is preliminary data.</text>
</comment>
<accession>A0A8J2RAL7</accession>
<feature type="compositionally biased region" description="Polar residues" evidence="1">
    <location>
        <begin position="124"/>
        <end position="141"/>
    </location>
</feature>
<dbReference type="AlphaFoldDB" id="A0A8J2RAL7"/>
<dbReference type="Proteomes" id="UP000789390">
    <property type="component" value="Unassembled WGS sequence"/>
</dbReference>
<feature type="compositionally biased region" description="Basic and acidic residues" evidence="1">
    <location>
        <begin position="113"/>
        <end position="123"/>
    </location>
</feature>
<protein>
    <submittedName>
        <fullName evidence="2">Uncharacterized protein</fullName>
    </submittedName>
</protein>
<gene>
    <name evidence="2" type="ORF">DGAL_LOCUS504</name>
</gene>
<reference evidence="2" key="1">
    <citation type="submission" date="2021-11" db="EMBL/GenBank/DDBJ databases">
        <authorList>
            <person name="Schell T."/>
        </authorList>
    </citation>
    <scope>NUCLEOTIDE SEQUENCE</scope>
    <source>
        <strain evidence="2">M5</strain>
    </source>
</reference>